<dbReference type="AlphaFoldDB" id="A0A5N5TNL2"/>
<sequence>MESQGISTQGDNIDSNDIVTPISEEAMFQNSDCSPVITNVETEKTNIPFLKREVDFGFDTSQMDTSCDQITENQTTSSSYSEQTFPEMNLEAIAENDLPQTQRKAKRSSTEAIAESIKKIESPKTTRKTRRTRSTPKFYDEYSDSFPVFLKIALQRSLRTRNQSKSRKLKKCKDCSFKTYLNSTLKKHNAEKHLTNIKNKGNK</sequence>
<protein>
    <submittedName>
        <fullName evidence="1">Uncharacterized protein</fullName>
    </submittedName>
</protein>
<organism evidence="1 2">
    <name type="scientific">Armadillidium nasatum</name>
    <dbReference type="NCBI Taxonomy" id="96803"/>
    <lineage>
        <taxon>Eukaryota</taxon>
        <taxon>Metazoa</taxon>
        <taxon>Ecdysozoa</taxon>
        <taxon>Arthropoda</taxon>
        <taxon>Crustacea</taxon>
        <taxon>Multicrustacea</taxon>
        <taxon>Malacostraca</taxon>
        <taxon>Eumalacostraca</taxon>
        <taxon>Peracarida</taxon>
        <taxon>Isopoda</taxon>
        <taxon>Oniscidea</taxon>
        <taxon>Crinocheta</taxon>
        <taxon>Armadillidiidae</taxon>
        <taxon>Armadillidium</taxon>
    </lineage>
</organism>
<proteinExistence type="predicted"/>
<name>A0A5N5TNL2_9CRUS</name>
<dbReference type="Proteomes" id="UP000326759">
    <property type="component" value="Unassembled WGS sequence"/>
</dbReference>
<accession>A0A5N5TNL2</accession>
<evidence type="ECO:0000313" key="1">
    <source>
        <dbReference type="EMBL" id="KAB7507722.1"/>
    </source>
</evidence>
<evidence type="ECO:0000313" key="2">
    <source>
        <dbReference type="Proteomes" id="UP000326759"/>
    </source>
</evidence>
<comment type="caution">
    <text evidence="1">The sequence shown here is derived from an EMBL/GenBank/DDBJ whole genome shotgun (WGS) entry which is preliminary data.</text>
</comment>
<gene>
    <name evidence="1" type="ORF">Anas_06405</name>
</gene>
<keyword evidence="2" id="KW-1185">Reference proteome</keyword>
<dbReference type="EMBL" id="SEYY01000250">
    <property type="protein sequence ID" value="KAB7507722.1"/>
    <property type="molecule type" value="Genomic_DNA"/>
</dbReference>
<reference evidence="1 2" key="1">
    <citation type="journal article" date="2019" name="PLoS Biol.">
        <title>Sex chromosomes control vertical transmission of feminizing Wolbachia symbionts in an isopod.</title>
        <authorList>
            <person name="Becking T."/>
            <person name="Chebbi M.A."/>
            <person name="Giraud I."/>
            <person name="Moumen B."/>
            <person name="Laverre T."/>
            <person name="Caubet Y."/>
            <person name="Peccoud J."/>
            <person name="Gilbert C."/>
            <person name="Cordaux R."/>
        </authorList>
    </citation>
    <scope>NUCLEOTIDE SEQUENCE [LARGE SCALE GENOMIC DNA]</scope>
    <source>
        <strain evidence="1">ANa2</strain>
        <tissue evidence="1">Whole body excluding digestive tract and cuticle</tissue>
    </source>
</reference>